<dbReference type="SMART" id="SM00751">
    <property type="entry name" value="BSD"/>
    <property type="match status" value="2"/>
</dbReference>
<dbReference type="EMBL" id="NCKV01011784">
    <property type="protein sequence ID" value="RWS21541.1"/>
    <property type="molecule type" value="Genomic_DNA"/>
</dbReference>
<dbReference type="Gene3D" id="1.10.3970.10">
    <property type="entry name" value="BSD domain"/>
    <property type="match status" value="1"/>
</dbReference>
<reference evidence="12 13" key="1">
    <citation type="journal article" date="2018" name="Gigascience">
        <title>Genomes of trombidid mites reveal novel predicted allergens and laterally-transferred genes associated with secondary metabolism.</title>
        <authorList>
            <person name="Dong X."/>
            <person name="Chaisiri K."/>
            <person name="Xia D."/>
            <person name="Armstrong S.D."/>
            <person name="Fang Y."/>
            <person name="Donnelly M.J."/>
            <person name="Kadowaki T."/>
            <person name="McGarry J.W."/>
            <person name="Darby A.C."/>
            <person name="Makepeace B.L."/>
        </authorList>
    </citation>
    <scope>NUCLEOTIDE SEQUENCE [LARGE SCALE GENOMIC DNA]</scope>
    <source>
        <strain evidence="12">UoL-UT</strain>
    </source>
</reference>
<dbReference type="InterPro" id="IPR027079">
    <property type="entry name" value="Tfb1/GTF2H1"/>
</dbReference>
<comment type="similarity">
    <text evidence="2">Belongs to the TFB1 family.</text>
</comment>
<feature type="domain" description="BSD" evidence="11">
    <location>
        <begin position="112"/>
        <end position="147"/>
    </location>
</feature>
<dbReference type="InterPro" id="IPR013876">
    <property type="entry name" value="TFIIH_BTF_p62_N"/>
</dbReference>
<dbReference type="Pfam" id="PF08567">
    <property type="entry name" value="PH_TFIIH"/>
    <property type="match status" value="1"/>
</dbReference>
<comment type="caution">
    <text evidence="12">The sequence shown here is derived from an EMBL/GenBank/DDBJ whole genome shotgun (WGS) entry which is preliminary data.</text>
</comment>
<dbReference type="GO" id="GO:0000439">
    <property type="term" value="C:transcription factor TFIIH core complex"/>
    <property type="evidence" value="ECO:0007669"/>
    <property type="project" value="InterPro"/>
</dbReference>
<accession>A0A443S235</accession>
<dbReference type="InterPro" id="IPR035925">
    <property type="entry name" value="BSD_dom_sf"/>
</dbReference>
<dbReference type="Pfam" id="PF03909">
    <property type="entry name" value="BSD"/>
    <property type="match status" value="1"/>
</dbReference>
<keyword evidence="7" id="KW-0234">DNA repair</keyword>
<dbReference type="Gene3D" id="6.10.140.1200">
    <property type="match status" value="1"/>
</dbReference>
<evidence type="ECO:0000256" key="8">
    <source>
        <dbReference type="ARBA" id="ARBA00023242"/>
    </source>
</evidence>
<organism evidence="12 13">
    <name type="scientific">Leptotrombidium deliense</name>
    <dbReference type="NCBI Taxonomy" id="299467"/>
    <lineage>
        <taxon>Eukaryota</taxon>
        <taxon>Metazoa</taxon>
        <taxon>Ecdysozoa</taxon>
        <taxon>Arthropoda</taxon>
        <taxon>Chelicerata</taxon>
        <taxon>Arachnida</taxon>
        <taxon>Acari</taxon>
        <taxon>Acariformes</taxon>
        <taxon>Trombidiformes</taxon>
        <taxon>Prostigmata</taxon>
        <taxon>Anystina</taxon>
        <taxon>Parasitengona</taxon>
        <taxon>Trombiculoidea</taxon>
        <taxon>Trombiculidae</taxon>
        <taxon>Leptotrombidium</taxon>
    </lineage>
</organism>
<keyword evidence="5" id="KW-0805">Transcription regulation</keyword>
<evidence type="ECO:0000256" key="1">
    <source>
        <dbReference type="ARBA" id="ARBA00004123"/>
    </source>
</evidence>
<keyword evidence="8" id="KW-0539">Nucleus</keyword>
<dbReference type="SUPFAM" id="SSF140383">
    <property type="entry name" value="BSD domain-like"/>
    <property type="match status" value="2"/>
</dbReference>
<dbReference type="SUPFAM" id="SSF50729">
    <property type="entry name" value="PH domain-like"/>
    <property type="match status" value="1"/>
</dbReference>
<dbReference type="PANTHER" id="PTHR12856">
    <property type="entry name" value="TRANSCRIPTION INITIATION FACTOR IIH-RELATED"/>
    <property type="match status" value="1"/>
</dbReference>
<keyword evidence="6" id="KW-0804">Transcription</keyword>
<evidence type="ECO:0000256" key="3">
    <source>
        <dbReference type="ARBA" id="ARBA00022737"/>
    </source>
</evidence>
<gene>
    <name evidence="12" type="ORF">B4U80_02178</name>
</gene>
<dbReference type="Proteomes" id="UP000288716">
    <property type="component" value="Unassembled WGS sequence"/>
</dbReference>
<dbReference type="STRING" id="299467.A0A443S235"/>
<evidence type="ECO:0000256" key="5">
    <source>
        <dbReference type="ARBA" id="ARBA00023015"/>
    </source>
</evidence>
<feature type="domain" description="BSD" evidence="11">
    <location>
        <begin position="199"/>
        <end position="251"/>
    </location>
</feature>
<feature type="non-terminal residue" evidence="12">
    <location>
        <position position="320"/>
    </location>
</feature>
<dbReference type="VEuPathDB" id="VectorBase:LDEU010499"/>
<dbReference type="Gene3D" id="2.30.29.30">
    <property type="entry name" value="Pleckstrin-homology domain (PH domain)/Phosphotyrosine-binding domain (PTB)"/>
    <property type="match status" value="1"/>
</dbReference>
<keyword evidence="13" id="KW-1185">Reference proteome</keyword>
<evidence type="ECO:0000256" key="9">
    <source>
        <dbReference type="ARBA" id="ARBA00057028"/>
    </source>
</evidence>
<sequence length="320" mass="36787">MSTSSEDVLLLINEVRHKRNDGILYLMAERIAWMPNGKDTFTISHKYSDIKMQKISPEGKAKIQLQVVLHSNESTTFHFVSAEGAAKQLQMRNEVKELLQQLLPKFQKKIPKEIETKSKILSDDPDLRMLYKDLVESKVITSDEFWTQLAPIRCPSLINLLNISPPVTNKQNLASFTSNSNQIGISAAFLSDIKPQTDGCNGIKYNITRDIIEAIFRTYPAVKRKYFENVPHKLSENEFWTRFFQSHYFHRDRLFTGSGSFKGDLFADCARSDEMDIETALKKGVNDPFVDLTYFDDCDYYNSLDDIKKDSKKEGQNDVN</sequence>
<dbReference type="GO" id="GO:0006351">
    <property type="term" value="P:DNA-templated transcription"/>
    <property type="evidence" value="ECO:0007669"/>
    <property type="project" value="InterPro"/>
</dbReference>
<comment type="subcellular location">
    <subcellularLocation>
        <location evidence="1">Nucleus</location>
    </subcellularLocation>
</comment>
<dbReference type="InterPro" id="IPR011993">
    <property type="entry name" value="PH-like_dom_sf"/>
</dbReference>
<dbReference type="OrthoDB" id="360521at2759"/>
<dbReference type="AlphaFoldDB" id="A0A443S235"/>
<evidence type="ECO:0000313" key="12">
    <source>
        <dbReference type="EMBL" id="RWS21541.1"/>
    </source>
</evidence>
<keyword evidence="3" id="KW-0677">Repeat</keyword>
<dbReference type="FunFam" id="2.30.29.30:FF:000115">
    <property type="entry name" value="General transcription factor IIH subunit 1"/>
    <property type="match status" value="1"/>
</dbReference>
<evidence type="ECO:0000256" key="6">
    <source>
        <dbReference type="ARBA" id="ARBA00023163"/>
    </source>
</evidence>
<evidence type="ECO:0000256" key="10">
    <source>
        <dbReference type="ARBA" id="ARBA00070129"/>
    </source>
</evidence>
<dbReference type="PROSITE" id="PS50858">
    <property type="entry name" value="BSD"/>
    <property type="match status" value="2"/>
</dbReference>
<evidence type="ECO:0000256" key="7">
    <source>
        <dbReference type="ARBA" id="ARBA00023204"/>
    </source>
</evidence>
<dbReference type="GO" id="GO:0006289">
    <property type="term" value="P:nucleotide-excision repair"/>
    <property type="evidence" value="ECO:0007669"/>
    <property type="project" value="InterPro"/>
</dbReference>
<evidence type="ECO:0000259" key="11">
    <source>
        <dbReference type="PROSITE" id="PS50858"/>
    </source>
</evidence>
<evidence type="ECO:0000256" key="4">
    <source>
        <dbReference type="ARBA" id="ARBA00022763"/>
    </source>
</evidence>
<dbReference type="InterPro" id="IPR005607">
    <property type="entry name" value="BSD_dom"/>
</dbReference>
<name>A0A443S235_9ACAR</name>
<proteinExistence type="inferred from homology"/>
<evidence type="ECO:0000313" key="13">
    <source>
        <dbReference type="Proteomes" id="UP000288716"/>
    </source>
</evidence>
<protein>
    <recommendedName>
        <fullName evidence="10">General transcription factor IIH subunit 1</fullName>
    </recommendedName>
</protein>
<keyword evidence="4" id="KW-0227">DNA damage</keyword>
<comment type="function">
    <text evidence="9">Component of the general transcription and DNA repair factor IIH (TFIIH) core complex, which is involved in general and transcription-coupled nucleotide excision repair (NER) of damaged DNA and, when complexed to CAK, in RNA transcription by RNA polymerase II. In NER, TFIIH acts by opening DNA around the lesion to allow the excision of the damaged oligonucleotide and its replacement by a new DNA fragment. In transcription, TFIIH has an essential role in transcription initiation. When the pre-initiation complex (PIC) has been established, TFIIH is required for promoter opening and promoter escape. Phosphorylation of the C-terminal tail (CTD) of the largest subunit of RNA polymerase II by the kinase module CAK controls the initiation of transcription.</text>
</comment>
<dbReference type="CDD" id="cd13229">
    <property type="entry name" value="PH_TFIIH"/>
    <property type="match status" value="1"/>
</dbReference>
<evidence type="ECO:0000256" key="2">
    <source>
        <dbReference type="ARBA" id="ARBA00009448"/>
    </source>
</evidence>